<dbReference type="InterPro" id="IPR007867">
    <property type="entry name" value="GMC_OxRtase_C"/>
</dbReference>
<evidence type="ECO:0000256" key="5">
    <source>
        <dbReference type="PIRSR" id="PIRSR000137-2"/>
    </source>
</evidence>
<dbReference type="PANTHER" id="PTHR11552">
    <property type="entry name" value="GLUCOSE-METHANOL-CHOLINE GMC OXIDOREDUCTASE"/>
    <property type="match status" value="1"/>
</dbReference>
<dbReference type="SUPFAM" id="SSF54373">
    <property type="entry name" value="FAD-linked reductases, C-terminal domain"/>
    <property type="match status" value="1"/>
</dbReference>
<comment type="similarity">
    <text evidence="2 6">Belongs to the GMC oxidoreductase family.</text>
</comment>
<evidence type="ECO:0000256" key="1">
    <source>
        <dbReference type="ARBA" id="ARBA00001974"/>
    </source>
</evidence>
<keyword evidence="3 6" id="KW-0285">Flavoprotein</keyword>
<protein>
    <recommendedName>
        <fullName evidence="7">Glucose-methanol-choline oxidoreductase N-terminal domain-containing protein</fullName>
    </recommendedName>
</protein>
<gene>
    <name evidence="8" type="ORF">JTE90_020792</name>
</gene>
<comment type="caution">
    <text evidence="8">The sequence shown here is derived from an EMBL/GenBank/DDBJ whole genome shotgun (WGS) entry which is preliminary data.</text>
</comment>
<evidence type="ECO:0000256" key="2">
    <source>
        <dbReference type="ARBA" id="ARBA00010790"/>
    </source>
</evidence>
<dbReference type="InterPro" id="IPR012132">
    <property type="entry name" value="GMC_OxRdtase"/>
</dbReference>
<comment type="cofactor">
    <cofactor evidence="1 5">
        <name>FAD</name>
        <dbReference type="ChEBI" id="CHEBI:57692"/>
    </cofactor>
</comment>
<feature type="binding site" evidence="5">
    <location>
        <position position="264"/>
    </location>
    <ligand>
        <name>FAD</name>
        <dbReference type="ChEBI" id="CHEBI:57692"/>
    </ligand>
</feature>
<dbReference type="InterPro" id="IPR036188">
    <property type="entry name" value="FAD/NAD-bd_sf"/>
</dbReference>
<dbReference type="Proteomes" id="UP000827092">
    <property type="component" value="Unassembled WGS sequence"/>
</dbReference>
<keyword evidence="9" id="KW-1185">Reference proteome</keyword>
<accession>A0AAV6TU91</accession>
<dbReference type="EMBL" id="JAFNEN010001044">
    <property type="protein sequence ID" value="KAG8175259.1"/>
    <property type="molecule type" value="Genomic_DNA"/>
</dbReference>
<dbReference type="GO" id="GO:0050660">
    <property type="term" value="F:flavin adenine dinucleotide binding"/>
    <property type="evidence" value="ECO:0007669"/>
    <property type="project" value="InterPro"/>
</dbReference>
<name>A0AAV6TU91_9ARAC</name>
<evidence type="ECO:0000313" key="9">
    <source>
        <dbReference type="Proteomes" id="UP000827092"/>
    </source>
</evidence>
<feature type="domain" description="Glucose-methanol-choline oxidoreductase N-terminal" evidence="7">
    <location>
        <begin position="125"/>
        <end position="148"/>
    </location>
</feature>
<evidence type="ECO:0000313" key="8">
    <source>
        <dbReference type="EMBL" id="KAG8175259.1"/>
    </source>
</evidence>
<reference evidence="8 9" key="1">
    <citation type="journal article" date="2022" name="Nat. Ecol. Evol.">
        <title>A masculinizing supergene underlies an exaggerated male reproductive morph in a spider.</title>
        <authorList>
            <person name="Hendrickx F."/>
            <person name="De Corte Z."/>
            <person name="Sonet G."/>
            <person name="Van Belleghem S.M."/>
            <person name="Kostlbacher S."/>
            <person name="Vangestel C."/>
        </authorList>
    </citation>
    <scope>NUCLEOTIDE SEQUENCE [LARGE SCALE GENOMIC DNA]</scope>
    <source>
        <strain evidence="8">W744_W776</strain>
    </source>
</reference>
<dbReference type="Gene3D" id="3.30.560.10">
    <property type="entry name" value="Glucose Oxidase, domain 3"/>
    <property type="match status" value="1"/>
</dbReference>
<evidence type="ECO:0000256" key="4">
    <source>
        <dbReference type="ARBA" id="ARBA00022827"/>
    </source>
</evidence>
<dbReference type="PROSITE" id="PS00623">
    <property type="entry name" value="GMC_OXRED_1"/>
    <property type="match status" value="1"/>
</dbReference>
<dbReference type="GO" id="GO:0016614">
    <property type="term" value="F:oxidoreductase activity, acting on CH-OH group of donors"/>
    <property type="evidence" value="ECO:0007669"/>
    <property type="project" value="InterPro"/>
</dbReference>
<dbReference type="PIRSF" id="PIRSF000137">
    <property type="entry name" value="Alcohol_oxidase"/>
    <property type="match status" value="1"/>
</dbReference>
<dbReference type="PANTHER" id="PTHR11552:SF147">
    <property type="entry name" value="CHOLINE DEHYDROGENASE, MITOCHONDRIAL"/>
    <property type="match status" value="1"/>
</dbReference>
<evidence type="ECO:0000256" key="6">
    <source>
        <dbReference type="RuleBase" id="RU003968"/>
    </source>
</evidence>
<proteinExistence type="inferred from homology"/>
<dbReference type="Pfam" id="PF00732">
    <property type="entry name" value="GMC_oxred_N"/>
    <property type="match status" value="1"/>
</dbReference>
<sequence length="602" mass="66130">MDFLTVLSNNAYPTPFTNNPILPLLLISLAKQRHAPRTTDTFDNEYDYIIVGAGSAGSVVASRLSEVPCASVLLLEAGKSPPLLTEVPGLWGSFWYTDIDWAYKTVPQKHAGFGLINNQLVWPSGKGVGGSSMMNGIVYMRGNKKNYDDWARNGAIGWSYSDVKPYFLKLEDNREPEFLANGYHAVGGPISAEKTRYEAEIKKPLIEAGKLLGYKLVDSNGRSQTGFHDVQATVRNGQRCSTAKGYLVPAENRTNLDIVSRAYVKKILIEEGRAIGVQFDHCGLTRTVRARREVILSAGTINSAQLLMLSGIGPRKHLEELGIPVVADLPVGNNLQDHSCTPVHFEIDPKITPVAKKIMNRKSAEDYINNRTGIFGSITQLVAFGSPQGLSAVVDKPDFELFFAEIASKSVKFNYGLKPEVYDKIFRPFENSSMAVCQAQFLKSYSKGTVRLQSSEPYDPPLIDPNYYGDTKDLKDVVAGMKTCIQLISSAPMKKLRAKVQFGLVPGCEKLSGDPYLECVARTILVTNHHPVGTAKMGNPDDPSTVVDPQLRVKSVENLRVVDASIMPTIPWSNTNVPTIMIGEKASDMIKSTLDCYTQTPV</sequence>
<dbReference type="Pfam" id="PF05199">
    <property type="entry name" value="GMC_oxred_C"/>
    <property type="match status" value="1"/>
</dbReference>
<dbReference type="Gene3D" id="3.50.50.60">
    <property type="entry name" value="FAD/NAD(P)-binding domain"/>
    <property type="match status" value="1"/>
</dbReference>
<evidence type="ECO:0000256" key="3">
    <source>
        <dbReference type="ARBA" id="ARBA00022630"/>
    </source>
</evidence>
<dbReference type="AlphaFoldDB" id="A0AAV6TU91"/>
<dbReference type="InterPro" id="IPR000172">
    <property type="entry name" value="GMC_OxRdtase_N"/>
</dbReference>
<feature type="binding site" evidence="5">
    <location>
        <begin position="135"/>
        <end position="138"/>
    </location>
    <ligand>
        <name>FAD</name>
        <dbReference type="ChEBI" id="CHEBI:57692"/>
    </ligand>
</feature>
<keyword evidence="4 5" id="KW-0274">FAD</keyword>
<organism evidence="8 9">
    <name type="scientific">Oedothorax gibbosus</name>
    <dbReference type="NCBI Taxonomy" id="931172"/>
    <lineage>
        <taxon>Eukaryota</taxon>
        <taxon>Metazoa</taxon>
        <taxon>Ecdysozoa</taxon>
        <taxon>Arthropoda</taxon>
        <taxon>Chelicerata</taxon>
        <taxon>Arachnida</taxon>
        <taxon>Araneae</taxon>
        <taxon>Araneomorphae</taxon>
        <taxon>Entelegynae</taxon>
        <taxon>Araneoidea</taxon>
        <taxon>Linyphiidae</taxon>
        <taxon>Erigoninae</taxon>
        <taxon>Oedothorax</taxon>
    </lineage>
</organism>
<dbReference type="SUPFAM" id="SSF51905">
    <property type="entry name" value="FAD/NAD(P)-binding domain"/>
    <property type="match status" value="1"/>
</dbReference>
<evidence type="ECO:0000259" key="7">
    <source>
        <dbReference type="PROSITE" id="PS00623"/>
    </source>
</evidence>